<dbReference type="InterPro" id="IPR045196">
    <property type="entry name" value="IF2/IF5"/>
</dbReference>
<dbReference type="GO" id="GO:0001731">
    <property type="term" value="P:formation of translation preinitiation complex"/>
    <property type="evidence" value="ECO:0007669"/>
    <property type="project" value="TreeGrafter"/>
</dbReference>
<dbReference type="OMA" id="ATGYPWE"/>
<dbReference type="Pfam" id="PF01873">
    <property type="entry name" value="eIF-5_eIF-2B"/>
    <property type="match status" value="1"/>
</dbReference>
<dbReference type="InterPro" id="IPR016189">
    <property type="entry name" value="Transl_init_fac_IF2/IF5_N"/>
</dbReference>
<protein>
    <recommendedName>
        <fullName evidence="6">Eukaryotic translation initiation factor 2 subunit beta</fullName>
    </recommendedName>
</protein>
<dbReference type="SUPFAM" id="SSF75689">
    <property type="entry name" value="Zinc-binding domain of translation initiation factor 2 beta"/>
    <property type="match status" value="1"/>
</dbReference>
<comment type="subunit">
    <text evidence="5">Eukaryotic translation initiation factor 2 eIF2 is a heterotrimeric complex composed of an alpha, a beta and a gamma subunit.</text>
</comment>
<keyword evidence="10" id="KW-1185">Reference proteome</keyword>
<evidence type="ECO:0000256" key="6">
    <source>
        <dbReference type="ARBA" id="ARBA00073542"/>
    </source>
</evidence>
<gene>
    <name evidence="9" type="ORF">OsI_11441</name>
</gene>
<dbReference type="GO" id="GO:0005850">
    <property type="term" value="C:eukaryotic translation initiation factor 2 complex"/>
    <property type="evidence" value="ECO:0007669"/>
    <property type="project" value="TreeGrafter"/>
</dbReference>
<comment type="function">
    <text evidence="4">Component of the eIF2 complex that functions in the early steps of protein synthesis by forming a ternary complex with GTP and initiator tRNA. This complex binds to a 40S ribosomal subunit, followed by mRNA binding to form a 43S pre-initiation complex (43S PIC). Junction of the 60S ribosomal subunit to form the 80S initiation complex is preceded by hydrolysis of the GTP bound to eIF2 and release of an eIF2-GDP binary complex. In order for eIF2 to recycle and catalyze another round of initiation, the GDP bound to eIF2 must exchange with GTP by way of a reaction catalyzed by eIF2B.</text>
</comment>
<dbReference type="EMBL" id="CM000128">
    <property type="protein sequence ID" value="EEC75196.1"/>
    <property type="molecule type" value="Genomic_DNA"/>
</dbReference>
<keyword evidence="3" id="KW-0648">Protein biosynthesis</keyword>
<evidence type="ECO:0000256" key="7">
    <source>
        <dbReference type="SAM" id="MobiDB-lite"/>
    </source>
</evidence>
<evidence type="ECO:0000259" key="8">
    <source>
        <dbReference type="SMART" id="SM00653"/>
    </source>
</evidence>
<feature type="compositionally biased region" description="Basic and acidic residues" evidence="7">
    <location>
        <begin position="38"/>
        <end position="47"/>
    </location>
</feature>
<evidence type="ECO:0000256" key="3">
    <source>
        <dbReference type="ARBA" id="ARBA00022917"/>
    </source>
</evidence>
<evidence type="ECO:0000256" key="2">
    <source>
        <dbReference type="ARBA" id="ARBA00022540"/>
    </source>
</evidence>
<comment type="similarity">
    <text evidence="1">Belongs to the eIF-2-beta/eIF-5 family.</text>
</comment>
<dbReference type="PANTHER" id="PTHR23001:SF3">
    <property type="entry name" value="EUKARYOTIC TRANSLATION INITIATION FACTOR 2 SUBUNIT 2"/>
    <property type="match status" value="1"/>
</dbReference>
<dbReference type="STRING" id="39946.B8ANZ2"/>
<evidence type="ECO:0000313" key="10">
    <source>
        <dbReference type="Proteomes" id="UP000007015"/>
    </source>
</evidence>
<dbReference type="FunFam" id="3.30.30.170:FF:000001">
    <property type="entry name" value="Eukaryotic translation initiation factor 2 subunit"/>
    <property type="match status" value="1"/>
</dbReference>
<organism evidence="9 10">
    <name type="scientific">Oryza sativa subsp. indica</name>
    <name type="common">Rice</name>
    <dbReference type="NCBI Taxonomy" id="39946"/>
    <lineage>
        <taxon>Eukaryota</taxon>
        <taxon>Viridiplantae</taxon>
        <taxon>Streptophyta</taxon>
        <taxon>Embryophyta</taxon>
        <taxon>Tracheophyta</taxon>
        <taxon>Spermatophyta</taxon>
        <taxon>Magnoliopsida</taxon>
        <taxon>Liliopsida</taxon>
        <taxon>Poales</taxon>
        <taxon>Poaceae</taxon>
        <taxon>BOP clade</taxon>
        <taxon>Oryzoideae</taxon>
        <taxon>Oryzeae</taxon>
        <taxon>Oryzinae</taxon>
        <taxon>Oryza</taxon>
        <taxon>Oryza sativa</taxon>
    </lineage>
</organism>
<accession>B8ANZ2</accession>
<feature type="domain" description="Translation initiation factor IF2/IF5" evidence="8">
    <location>
        <begin position="140"/>
        <end position="233"/>
    </location>
</feature>
<sequence>MADEEQVERKEEVSELTPFDPTKKKKKKKVVIQDPSDEVDKLAEKTESLTVAETGEPSFTGMKKKKKKHVEHDTSLTEAGDGEDAIDDQIGEDEEGEGIVLGGATRYPWEGTDRDYKYEELLGRVFNILRENNPDLAGDRRRTVMRPPQVLREGTKKTVFVNFMDCAKQKINYHELTGNHRLTPSRMHRQPEHVMMFLLAEMGTSGSLDGQQRLLLGRVFNILRENNPDLAGDRRRTVMRPPQVLREGTKKTVFVNFMDLCKTMHRQPEHVMMFLLAEMGTSGSLDGQQRLVIKGRFAPKNFEAILRRYINEYVICNGCKSPDTILSKENRLFFLRCEQLYMVL</sequence>
<feature type="domain" description="Translation initiation factor IF2/IF5" evidence="8">
    <location>
        <begin position="234"/>
        <end position="343"/>
    </location>
</feature>
<name>B8ANZ2_ORYSI</name>
<evidence type="ECO:0000256" key="5">
    <source>
        <dbReference type="ARBA" id="ARBA00063900"/>
    </source>
</evidence>
<dbReference type="SMART" id="SM00653">
    <property type="entry name" value="eIF2B_5"/>
    <property type="match status" value="2"/>
</dbReference>
<proteinExistence type="inferred from homology"/>
<dbReference type="AlphaFoldDB" id="B8ANZ2"/>
<dbReference type="InterPro" id="IPR002735">
    <property type="entry name" value="Transl_init_fac_IF2/IF5_dom"/>
</dbReference>
<dbReference type="GO" id="GO:0003729">
    <property type="term" value="F:mRNA binding"/>
    <property type="evidence" value="ECO:0007669"/>
    <property type="project" value="TreeGrafter"/>
</dbReference>
<dbReference type="HOGENOM" id="CLU_026663_0_1_1"/>
<dbReference type="PANTHER" id="PTHR23001">
    <property type="entry name" value="EUKARYOTIC TRANSLATION INITIATION FACTOR"/>
    <property type="match status" value="1"/>
</dbReference>
<dbReference type="GO" id="GO:0031369">
    <property type="term" value="F:translation initiation factor binding"/>
    <property type="evidence" value="ECO:0007669"/>
    <property type="project" value="TreeGrafter"/>
</dbReference>
<dbReference type="SUPFAM" id="SSF100966">
    <property type="entry name" value="Translation initiation factor 2 beta, aIF2beta, N-terminal domain"/>
    <property type="match status" value="2"/>
</dbReference>
<feature type="region of interest" description="Disordered" evidence="7">
    <location>
        <begin position="1"/>
        <end position="88"/>
    </location>
</feature>
<evidence type="ECO:0000256" key="4">
    <source>
        <dbReference type="ARBA" id="ARBA00054872"/>
    </source>
</evidence>
<dbReference type="GO" id="GO:0003743">
    <property type="term" value="F:translation initiation factor activity"/>
    <property type="evidence" value="ECO:0007669"/>
    <property type="project" value="UniProtKB-KW"/>
</dbReference>
<evidence type="ECO:0000313" key="9">
    <source>
        <dbReference type="EMBL" id="EEC75196.1"/>
    </source>
</evidence>
<dbReference type="InterPro" id="IPR016190">
    <property type="entry name" value="Transl_init_fac_IF2/IF5_Zn-bd"/>
</dbReference>
<dbReference type="Gene3D" id="3.30.30.170">
    <property type="match status" value="2"/>
</dbReference>
<keyword evidence="2" id="KW-0396">Initiation factor</keyword>
<evidence type="ECO:0000256" key="1">
    <source>
        <dbReference type="ARBA" id="ARBA00010397"/>
    </source>
</evidence>
<dbReference type="Gramene" id="BGIOSGA012565-TA">
    <property type="protein sequence ID" value="BGIOSGA012565-PA"/>
    <property type="gene ID" value="BGIOSGA012565"/>
</dbReference>
<dbReference type="Proteomes" id="UP000007015">
    <property type="component" value="Chromosome 3"/>
</dbReference>
<reference evidence="9 10" key="1">
    <citation type="journal article" date="2005" name="PLoS Biol.">
        <title>The genomes of Oryza sativa: a history of duplications.</title>
        <authorList>
            <person name="Yu J."/>
            <person name="Wang J."/>
            <person name="Lin W."/>
            <person name="Li S."/>
            <person name="Li H."/>
            <person name="Zhou J."/>
            <person name="Ni P."/>
            <person name="Dong W."/>
            <person name="Hu S."/>
            <person name="Zeng C."/>
            <person name="Zhang J."/>
            <person name="Zhang Y."/>
            <person name="Li R."/>
            <person name="Xu Z."/>
            <person name="Li S."/>
            <person name="Li X."/>
            <person name="Zheng H."/>
            <person name="Cong L."/>
            <person name="Lin L."/>
            <person name="Yin J."/>
            <person name="Geng J."/>
            <person name="Li G."/>
            <person name="Shi J."/>
            <person name="Liu J."/>
            <person name="Lv H."/>
            <person name="Li J."/>
            <person name="Wang J."/>
            <person name="Deng Y."/>
            <person name="Ran L."/>
            <person name="Shi X."/>
            <person name="Wang X."/>
            <person name="Wu Q."/>
            <person name="Li C."/>
            <person name="Ren X."/>
            <person name="Wang J."/>
            <person name="Wang X."/>
            <person name="Li D."/>
            <person name="Liu D."/>
            <person name="Zhang X."/>
            <person name="Ji Z."/>
            <person name="Zhao W."/>
            <person name="Sun Y."/>
            <person name="Zhang Z."/>
            <person name="Bao J."/>
            <person name="Han Y."/>
            <person name="Dong L."/>
            <person name="Ji J."/>
            <person name="Chen P."/>
            <person name="Wu S."/>
            <person name="Liu J."/>
            <person name="Xiao Y."/>
            <person name="Bu D."/>
            <person name="Tan J."/>
            <person name="Yang L."/>
            <person name="Ye C."/>
            <person name="Zhang J."/>
            <person name="Xu J."/>
            <person name="Zhou Y."/>
            <person name="Yu Y."/>
            <person name="Zhang B."/>
            <person name="Zhuang S."/>
            <person name="Wei H."/>
            <person name="Liu B."/>
            <person name="Lei M."/>
            <person name="Yu H."/>
            <person name="Li Y."/>
            <person name="Xu H."/>
            <person name="Wei S."/>
            <person name="He X."/>
            <person name="Fang L."/>
            <person name="Zhang Z."/>
            <person name="Zhang Y."/>
            <person name="Huang X."/>
            <person name="Su Z."/>
            <person name="Tong W."/>
            <person name="Li J."/>
            <person name="Tong Z."/>
            <person name="Li S."/>
            <person name="Ye J."/>
            <person name="Wang L."/>
            <person name="Fang L."/>
            <person name="Lei T."/>
            <person name="Chen C."/>
            <person name="Chen H."/>
            <person name="Xu Z."/>
            <person name="Li H."/>
            <person name="Huang H."/>
            <person name="Zhang F."/>
            <person name="Xu H."/>
            <person name="Li N."/>
            <person name="Zhao C."/>
            <person name="Li S."/>
            <person name="Dong L."/>
            <person name="Huang Y."/>
            <person name="Li L."/>
            <person name="Xi Y."/>
            <person name="Qi Q."/>
            <person name="Li W."/>
            <person name="Zhang B."/>
            <person name="Hu W."/>
            <person name="Zhang Y."/>
            <person name="Tian X."/>
            <person name="Jiao Y."/>
            <person name="Liang X."/>
            <person name="Jin J."/>
            <person name="Gao L."/>
            <person name="Zheng W."/>
            <person name="Hao B."/>
            <person name="Liu S."/>
            <person name="Wang W."/>
            <person name="Yuan L."/>
            <person name="Cao M."/>
            <person name="McDermott J."/>
            <person name="Samudrala R."/>
            <person name="Wang J."/>
            <person name="Wong G.K."/>
            <person name="Yang H."/>
        </authorList>
    </citation>
    <scope>NUCLEOTIDE SEQUENCE [LARGE SCALE GENOMIC DNA]</scope>
    <source>
        <strain evidence="10">cv. 93-11</strain>
    </source>
</reference>